<feature type="transmembrane region" description="Helical" evidence="13">
    <location>
        <begin position="234"/>
        <end position="253"/>
    </location>
</feature>
<keyword evidence="16" id="KW-1185">Reference proteome</keyword>
<keyword evidence="12" id="KW-0807">Transducer</keyword>
<evidence type="ECO:0000256" key="6">
    <source>
        <dbReference type="ARBA" id="ARBA00022989"/>
    </source>
</evidence>
<evidence type="ECO:0000256" key="1">
    <source>
        <dbReference type="ARBA" id="ARBA00004651"/>
    </source>
</evidence>
<feature type="transmembrane region" description="Helical" evidence="13">
    <location>
        <begin position="134"/>
        <end position="155"/>
    </location>
</feature>
<reference evidence="15" key="1">
    <citation type="submission" date="2020-08" db="EMBL/GenBank/DDBJ databases">
        <title>Chromosome-level assembly of Southern catfish (Silurus meridionalis) provides insights into visual adaptation to the nocturnal and benthic lifestyles.</title>
        <authorList>
            <person name="Zhang Y."/>
            <person name="Wang D."/>
            <person name="Peng Z."/>
        </authorList>
    </citation>
    <scope>NUCLEOTIDE SEQUENCE</scope>
    <source>
        <strain evidence="15">SWU-2019-XX</strain>
        <tissue evidence="15">Muscle</tissue>
    </source>
</reference>
<keyword evidence="6 13" id="KW-1133">Transmembrane helix</keyword>
<protein>
    <recommendedName>
        <fullName evidence="14">G-protein coupled receptors family 1 profile domain-containing protein</fullName>
    </recommendedName>
</protein>
<dbReference type="SUPFAM" id="SSF81321">
    <property type="entry name" value="Family A G protein-coupled receptor-like"/>
    <property type="match status" value="1"/>
</dbReference>
<feature type="domain" description="G-protein coupled receptors family 1 profile" evidence="14">
    <location>
        <begin position="34"/>
        <end position="282"/>
    </location>
</feature>
<dbReference type="FunFam" id="1.20.1070.10:FF:000024">
    <property type="entry name" value="Olfactory receptor"/>
    <property type="match status" value="1"/>
</dbReference>
<gene>
    <name evidence="15" type="ORF">HF521_003072</name>
</gene>
<keyword evidence="7" id="KW-0297">G-protein coupled receptor</keyword>
<dbReference type="InterPro" id="IPR017452">
    <property type="entry name" value="GPCR_Rhodpsn_7TM"/>
</dbReference>
<evidence type="ECO:0000256" key="5">
    <source>
        <dbReference type="ARBA" id="ARBA00022725"/>
    </source>
</evidence>
<evidence type="ECO:0000313" key="16">
    <source>
        <dbReference type="Proteomes" id="UP000606274"/>
    </source>
</evidence>
<dbReference type="GO" id="GO:0005886">
    <property type="term" value="C:plasma membrane"/>
    <property type="evidence" value="ECO:0007669"/>
    <property type="project" value="UniProtKB-SubCell"/>
</dbReference>
<dbReference type="PROSITE" id="PS00237">
    <property type="entry name" value="G_PROTEIN_RECEP_F1_1"/>
    <property type="match status" value="1"/>
</dbReference>
<evidence type="ECO:0000256" key="9">
    <source>
        <dbReference type="ARBA" id="ARBA00023157"/>
    </source>
</evidence>
<feature type="transmembrane region" description="Helical" evidence="13">
    <location>
        <begin position="189"/>
        <end position="213"/>
    </location>
</feature>
<dbReference type="InterPro" id="IPR000725">
    <property type="entry name" value="Olfact_rcpt"/>
</dbReference>
<name>A0A8T0B1S5_SILME</name>
<keyword evidence="2" id="KW-1003">Cell membrane</keyword>
<comment type="subcellular location">
    <subcellularLocation>
        <location evidence="1">Cell membrane</location>
        <topology evidence="1">Multi-pass membrane protein</topology>
    </subcellularLocation>
</comment>
<keyword evidence="9" id="KW-1015">Disulfide bond</keyword>
<feature type="transmembrane region" description="Helical" evidence="13">
    <location>
        <begin position="20"/>
        <end position="41"/>
    </location>
</feature>
<evidence type="ECO:0000256" key="7">
    <source>
        <dbReference type="ARBA" id="ARBA00023040"/>
    </source>
</evidence>
<feature type="transmembrane region" description="Helical" evidence="13">
    <location>
        <begin position="91"/>
        <end position="113"/>
    </location>
</feature>
<evidence type="ECO:0000256" key="8">
    <source>
        <dbReference type="ARBA" id="ARBA00023136"/>
    </source>
</evidence>
<keyword evidence="5" id="KW-0552">Olfaction</keyword>
<dbReference type="AlphaFoldDB" id="A0A8T0B1S5"/>
<organism evidence="15 16">
    <name type="scientific">Silurus meridionalis</name>
    <name type="common">Southern catfish</name>
    <name type="synonym">Silurus soldatovi meridionalis</name>
    <dbReference type="NCBI Taxonomy" id="175797"/>
    <lineage>
        <taxon>Eukaryota</taxon>
        <taxon>Metazoa</taxon>
        <taxon>Chordata</taxon>
        <taxon>Craniata</taxon>
        <taxon>Vertebrata</taxon>
        <taxon>Euteleostomi</taxon>
        <taxon>Actinopterygii</taxon>
        <taxon>Neopterygii</taxon>
        <taxon>Teleostei</taxon>
        <taxon>Ostariophysi</taxon>
        <taxon>Siluriformes</taxon>
        <taxon>Siluridae</taxon>
        <taxon>Silurus</taxon>
    </lineage>
</organism>
<keyword evidence="8 13" id="KW-0472">Membrane</keyword>
<evidence type="ECO:0000256" key="2">
    <source>
        <dbReference type="ARBA" id="ARBA00022475"/>
    </source>
</evidence>
<evidence type="ECO:0000256" key="12">
    <source>
        <dbReference type="ARBA" id="ARBA00023224"/>
    </source>
</evidence>
<feature type="transmembrane region" description="Helical" evidence="13">
    <location>
        <begin position="53"/>
        <end position="71"/>
    </location>
</feature>
<dbReference type="GO" id="GO:0004984">
    <property type="term" value="F:olfactory receptor activity"/>
    <property type="evidence" value="ECO:0007669"/>
    <property type="project" value="InterPro"/>
</dbReference>
<evidence type="ECO:0000259" key="14">
    <source>
        <dbReference type="PROSITE" id="PS50262"/>
    </source>
</evidence>
<evidence type="ECO:0000313" key="15">
    <source>
        <dbReference type="EMBL" id="KAF7700114.1"/>
    </source>
</evidence>
<evidence type="ECO:0000256" key="13">
    <source>
        <dbReference type="SAM" id="Phobius"/>
    </source>
</evidence>
<dbReference type="GO" id="GO:0004930">
    <property type="term" value="F:G protein-coupled receptor activity"/>
    <property type="evidence" value="ECO:0007669"/>
    <property type="project" value="UniProtKB-KW"/>
</dbReference>
<feature type="non-terminal residue" evidence="15">
    <location>
        <position position="1"/>
    </location>
</feature>
<evidence type="ECO:0000256" key="3">
    <source>
        <dbReference type="ARBA" id="ARBA00022606"/>
    </source>
</evidence>
<evidence type="ECO:0000256" key="11">
    <source>
        <dbReference type="ARBA" id="ARBA00023180"/>
    </source>
</evidence>
<evidence type="ECO:0000256" key="4">
    <source>
        <dbReference type="ARBA" id="ARBA00022692"/>
    </source>
</evidence>
<accession>A0A8T0B1S5</accession>
<dbReference type="EMBL" id="JABFDY010000012">
    <property type="protein sequence ID" value="KAF7700114.1"/>
    <property type="molecule type" value="Genomic_DNA"/>
</dbReference>
<dbReference type="PANTHER" id="PTHR26451">
    <property type="entry name" value="G_PROTEIN_RECEP_F1_2 DOMAIN-CONTAINING PROTEIN"/>
    <property type="match status" value="1"/>
</dbReference>
<dbReference type="PROSITE" id="PS50262">
    <property type="entry name" value="G_PROTEIN_RECEP_F1_2"/>
    <property type="match status" value="1"/>
</dbReference>
<sequence>TILMFTLSGLDGTIEYSYLFFSLTVLAYNFILLCNITIIFCIASNRQLHEPMYIFLCNLCVNALYGTSGFYPKLMYDLLSHIHSISYTGCLIQIFVIYSSVLCDYSTLTVMAYDRYVAICRPLKYHSEMTNHKIIKCILFCWLAPFSSMGILILLTSRLTLCGSNIEKLYCENWAVVKLACSSTTVNNVIGYIIILVYFGHALLIVCSYIQLIEKCKNSPEGKHKFMQTCMPHLLALFNVTIALLFDVLYSRYGSTSFPQALRNFFAVDFLFMPPILNPIIYGLKLTKIRKQVMGILFSHCCSQNIIR</sequence>
<dbReference type="Pfam" id="PF13853">
    <property type="entry name" value="7tm_4"/>
    <property type="match status" value="1"/>
</dbReference>
<keyword evidence="4 13" id="KW-0812">Transmembrane</keyword>
<dbReference type="PANTHER" id="PTHR26451:SF871">
    <property type="entry name" value="ODORANT RECEPTOR-RELATED"/>
    <property type="match status" value="1"/>
</dbReference>
<dbReference type="InterPro" id="IPR052921">
    <property type="entry name" value="GPCR1_Superfamily_Member"/>
</dbReference>
<evidence type="ECO:0000256" key="10">
    <source>
        <dbReference type="ARBA" id="ARBA00023170"/>
    </source>
</evidence>
<dbReference type="GO" id="GO:0005549">
    <property type="term" value="F:odorant binding"/>
    <property type="evidence" value="ECO:0007669"/>
    <property type="project" value="TreeGrafter"/>
</dbReference>
<dbReference type="InterPro" id="IPR000276">
    <property type="entry name" value="GPCR_Rhodpsn"/>
</dbReference>
<proteinExistence type="predicted"/>
<keyword evidence="11" id="KW-0325">Glycoprotein</keyword>
<dbReference type="PRINTS" id="PR00245">
    <property type="entry name" value="OLFACTORYR"/>
</dbReference>
<dbReference type="Gene3D" id="1.20.1070.10">
    <property type="entry name" value="Rhodopsin 7-helix transmembrane proteins"/>
    <property type="match status" value="1"/>
</dbReference>
<keyword evidence="10" id="KW-0675">Receptor</keyword>
<feature type="transmembrane region" description="Helical" evidence="13">
    <location>
        <begin position="265"/>
        <end position="284"/>
    </location>
</feature>
<dbReference type="Proteomes" id="UP000606274">
    <property type="component" value="Unassembled WGS sequence"/>
</dbReference>
<comment type="caution">
    <text evidence="15">The sequence shown here is derived from an EMBL/GenBank/DDBJ whole genome shotgun (WGS) entry which is preliminary data.</text>
</comment>
<keyword evidence="3" id="KW-0716">Sensory transduction</keyword>